<keyword evidence="7" id="KW-0675">Receptor</keyword>
<dbReference type="Pfam" id="PF13620">
    <property type="entry name" value="CarboxypepD_reg"/>
    <property type="match status" value="1"/>
</dbReference>
<dbReference type="Pfam" id="PF14905">
    <property type="entry name" value="OMP_b-brl_3"/>
    <property type="match status" value="1"/>
</dbReference>
<feature type="compositionally biased region" description="Basic and acidic residues" evidence="4">
    <location>
        <begin position="403"/>
        <end position="415"/>
    </location>
</feature>
<keyword evidence="2" id="KW-0472">Membrane</keyword>
<feature type="signal peptide" evidence="5">
    <location>
        <begin position="1"/>
        <end position="19"/>
    </location>
</feature>
<evidence type="ECO:0000256" key="5">
    <source>
        <dbReference type="SAM" id="SignalP"/>
    </source>
</evidence>
<dbReference type="PANTHER" id="PTHR40980">
    <property type="entry name" value="PLUG DOMAIN-CONTAINING PROTEIN"/>
    <property type="match status" value="1"/>
</dbReference>
<reference evidence="7" key="1">
    <citation type="submission" date="2020-01" db="EMBL/GenBank/DDBJ databases">
        <authorList>
            <person name="Meier V. D."/>
            <person name="Meier V D."/>
        </authorList>
    </citation>
    <scope>NUCLEOTIDE SEQUENCE</scope>
    <source>
        <strain evidence="7">HLG_WM_MAG_10</strain>
    </source>
</reference>
<evidence type="ECO:0000256" key="3">
    <source>
        <dbReference type="ARBA" id="ARBA00023237"/>
    </source>
</evidence>
<dbReference type="GO" id="GO:0009279">
    <property type="term" value="C:cell outer membrane"/>
    <property type="evidence" value="ECO:0007669"/>
    <property type="project" value="UniProtKB-SubCell"/>
</dbReference>
<sequence>MKVLFALLFVLATTLVSFAQPGGRGGGRTMPKIGKITGTVYDSVSQKSLEFATVSVFSIRDSALVGGVITDNKGTFEIDKLPIGRHRVTINYMGYETYTIQPVRLPPNDPIADLGKIYVRPTAATLEIAEVTADKAVFELGLDKKVFNVDKTNLGDSENATEILRNTPTVEVDFDGAVKIRGSEVQVYINGKPTGLTGDSQAEILDQLPANSVKKIELITSPSAKYDPEGGSGIINIVLKKNVLEGFTGSANISIGTSTWNPFKRYRGGLSLNFRNNKINVFSNFSYNYGENLSRGYNYRRTTRPQDTSFLEQYTNSVRIRNGGMARVGMDYYFDDYNTLTVAARIRPSGGGNNNQIQYDFFDANQDKTQINERLSDGNQNRFSMTYNVIYAKVFKQKKKKGERTDVGPRRDNSKDAGGGGRRRHGGGGGRAGGRSGTMGDKQELVIDLQYSMNDNTRFETFSEQLYTPDWTEMNSTPDSQKTISQNKMHQGTVMIDYTHPFGKEMKFEVGYKGNIRWMGNDFKSELFDYSQMQLVNDIGRTNNFEFQEQVHALYATFAHKIGKFNYKIGLRGEYTLADSRLVFPTDSTFVNNYPSIFPTINMSYALGKNQQLQLGFSRRIQRPSSWALNPFPSYSDPLNLRYGNPYLLPQYTNAVELTYVNYWKGGNTLMLTAFYKYNTDLIERLRTLRPDGVSVVTQYNFNTSHMWGGELVTRFSPYKWFNFGLTGSVYHNIQNGTNIDASYTLNAIAGNANVYMNFVFKFGMRIAVYAWYSIPTRVAQGWTGGYTWNSLSVSQKVLKDKGTLTLSVKNPVLGGRYQFETSDGDAFYQTGQREWESPVFELRFSYRFGKVTVRDGRSKNAGRLNSGGGNSGGGSTGGGID</sequence>
<feature type="compositionally biased region" description="Gly residues" evidence="4">
    <location>
        <begin position="427"/>
        <end position="437"/>
    </location>
</feature>
<proteinExistence type="predicted"/>
<evidence type="ECO:0000256" key="4">
    <source>
        <dbReference type="SAM" id="MobiDB-lite"/>
    </source>
</evidence>
<dbReference type="Gene3D" id="2.170.130.10">
    <property type="entry name" value="TonB-dependent receptor, plug domain"/>
    <property type="match status" value="1"/>
</dbReference>
<evidence type="ECO:0000256" key="2">
    <source>
        <dbReference type="ARBA" id="ARBA00023136"/>
    </source>
</evidence>
<dbReference type="InterPro" id="IPR037066">
    <property type="entry name" value="Plug_dom_sf"/>
</dbReference>
<dbReference type="InterPro" id="IPR041700">
    <property type="entry name" value="OMP_b-brl_3"/>
</dbReference>
<feature type="region of interest" description="Disordered" evidence="4">
    <location>
        <begin position="398"/>
        <end position="441"/>
    </location>
</feature>
<feature type="domain" description="Outer membrane protein beta-barrel" evidence="6">
    <location>
        <begin position="441"/>
        <end position="847"/>
    </location>
</feature>
<accession>A0A6S6TCS4</accession>
<comment type="subcellular location">
    <subcellularLocation>
        <location evidence="1">Cell outer membrane</location>
    </subcellularLocation>
</comment>
<dbReference type="Gene3D" id="2.60.40.1120">
    <property type="entry name" value="Carboxypeptidase-like, regulatory domain"/>
    <property type="match status" value="1"/>
</dbReference>
<dbReference type="Gene3D" id="2.40.170.20">
    <property type="entry name" value="TonB-dependent receptor, beta-barrel domain"/>
    <property type="match status" value="1"/>
</dbReference>
<dbReference type="InterPro" id="IPR036942">
    <property type="entry name" value="Beta-barrel_TonB_sf"/>
</dbReference>
<evidence type="ECO:0000313" key="7">
    <source>
        <dbReference type="EMBL" id="CAA6817144.1"/>
    </source>
</evidence>
<feature type="region of interest" description="Disordered" evidence="4">
    <location>
        <begin position="860"/>
        <end position="882"/>
    </location>
</feature>
<dbReference type="AlphaFoldDB" id="A0A6S6TCS4"/>
<feature type="compositionally biased region" description="Gly residues" evidence="4">
    <location>
        <begin position="866"/>
        <end position="882"/>
    </location>
</feature>
<keyword evidence="3" id="KW-0998">Cell outer membrane</keyword>
<protein>
    <submittedName>
        <fullName evidence="7">TonB-dependent receptor, putative</fullName>
    </submittedName>
</protein>
<dbReference type="SUPFAM" id="SSF56935">
    <property type="entry name" value="Porins"/>
    <property type="match status" value="1"/>
</dbReference>
<evidence type="ECO:0000256" key="1">
    <source>
        <dbReference type="ARBA" id="ARBA00004442"/>
    </source>
</evidence>
<organism evidence="7">
    <name type="scientific">uncultured Aureispira sp</name>
    <dbReference type="NCBI Taxonomy" id="1331704"/>
    <lineage>
        <taxon>Bacteria</taxon>
        <taxon>Pseudomonadati</taxon>
        <taxon>Bacteroidota</taxon>
        <taxon>Saprospiria</taxon>
        <taxon>Saprospirales</taxon>
        <taxon>Saprospiraceae</taxon>
        <taxon>Aureispira</taxon>
        <taxon>environmental samples</taxon>
    </lineage>
</organism>
<evidence type="ECO:0000259" key="6">
    <source>
        <dbReference type="Pfam" id="PF14905"/>
    </source>
</evidence>
<dbReference type="SUPFAM" id="SSF49464">
    <property type="entry name" value="Carboxypeptidase regulatory domain-like"/>
    <property type="match status" value="1"/>
</dbReference>
<feature type="chain" id="PRO_5027864001" evidence="5">
    <location>
        <begin position="20"/>
        <end position="882"/>
    </location>
</feature>
<dbReference type="InterPro" id="IPR008969">
    <property type="entry name" value="CarboxyPept-like_regulatory"/>
</dbReference>
<dbReference type="PANTHER" id="PTHR40980:SF3">
    <property type="entry name" value="TONB-DEPENDENT RECEPTOR-LIKE BETA-BARREL DOMAIN-CONTAINING PROTEIN"/>
    <property type="match status" value="1"/>
</dbReference>
<keyword evidence="5" id="KW-0732">Signal</keyword>
<name>A0A6S6TCS4_9BACT</name>
<gene>
    <name evidence="7" type="ORF">HELGO_WM42842</name>
</gene>
<dbReference type="EMBL" id="CACVAQ010000245">
    <property type="protein sequence ID" value="CAA6817144.1"/>
    <property type="molecule type" value="Genomic_DNA"/>
</dbReference>